<name>A0A1S8CZ17_9GAMM</name>
<comment type="caution">
    <text evidence="1">The sequence shown here is derived from an EMBL/GenBank/DDBJ whole genome shotgun (WGS) entry which is preliminary data.</text>
</comment>
<dbReference type="EMBL" id="MLCN01000001">
    <property type="protein sequence ID" value="ONG42270.1"/>
    <property type="molecule type" value="Genomic_DNA"/>
</dbReference>
<sequence length="127" mass="14300">MWKFSYKYGWSEIEDFLTHTQKETGSIDLSEDIRNAGYEPADAMSIGNMICGDVIMEVYVGNPERAHYAYLVELDLLAGCDPQFVALKTFPDLIELINKVLPIAVASEKIHQLRSSTGESMDMNSLF</sequence>
<accession>A0A1S8CZ17</accession>
<dbReference type="RefSeq" id="WP_076876657.1">
    <property type="nucleotide sequence ID" value="NZ_MLCN01000001.1"/>
</dbReference>
<protein>
    <submittedName>
        <fullName evidence="1">Uncharacterized protein</fullName>
    </submittedName>
</protein>
<organism evidence="1 2">
    <name type="scientific">Alkanindiges hydrocarboniclasticus</name>
    <dbReference type="NCBI Taxonomy" id="1907941"/>
    <lineage>
        <taxon>Bacteria</taxon>
        <taxon>Pseudomonadati</taxon>
        <taxon>Pseudomonadota</taxon>
        <taxon>Gammaproteobacteria</taxon>
        <taxon>Moraxellales</taxon>
        <taxon>Moraxellaceae</taxon>
        <taxon>Alkanindiges</taxon>
    </lineage>
</organism>
<keyword evidence="2" id="KW-1185">Reference proteome</keyword>
<evidence type="ECO:0000313" key="2">
    <source>
        <dbReference type="Proteomes" id="UP000192132"/>
    </source>
</evidence>
<dbReference type="OrthoDB" id="6717347at2"/>
<dbReference type="Proteomes" id="UP000192132">
    <property type="component" value="Unassembled WGS sequence"/>
</dbReference>
<reference evidence="1 2" key="1">
    <citation type="submission" date="2016-10" db="EMBL/GenBank/DDBJ databases">
        <title>Draft Genome sequence of Alkanindiges sp. strain H1.</title>
        <authorList>
            <person name="Subhash Y."/>
            <person name="Lee S."/>
        </authorList>
    </citation>
    <scope>NUCLEOTIDE SEQUENCE [LARGE SCALE GENOMIC DNA]</scope>
    <source>
        <strain evidence="1 2">H1</strain>
    </source>
</reference>
<proteinExistence type="predicted"/>
<gene>
    <name evidence="1" type="ORF">BKE30_00195</name>
</gene>
<evidence type="ECO:0000313" key="1">
    <source>
        <dbReference type="EMBL" id="ONG42270.1"/>
    </source>
</evidence>
<dbReference type="AlphaFoldDB" id="A0A1S8CZ17"/>